<dbReference type="Pfam" id="PF10431">
    <property type="entry name" value="ClpB_D2-small"/>
    <property type="match status" value="1"/>
</dbReference>
<organism evidence="4">
    <name type="scientific">bioreactor metagenome</name>
    <dbReference type="NCBI Taxonomy" id="1076179"/>
    <lineage>
        <taxon>unclassified sequences</taxon>
        <taxon>metagenomes</taxon>
        <taxon>ecological metagenomes</taxon>
    </lineage>
</organism>
<name>A0A645IRV5_9ZZZZ</name>
<dbReference type="GO" id="GO:0008233">
    <property type="term" value="F:peptidase activity"/>
    <property type="evidence" value="ECO:0007669"/>
    <property type="project" value="UniProtKB-KW"/>
</dbReference>
<dbReference type="GO" id="GO:0016887">
    <property type="term" value="F:ATP hydrolysis activity"/>
    <property type="evidence" value="ECO:0007669"/>
    <property type="project" value="TreeGrafter"/>
</dbReference>
<gene>
    <name evidence="4" type="primary">clpX_59</name>
    <name evidence="4" type="ORF">SDC9_201777</name>
</gene>
<keyword evidence="2 4" id="KW-0067">ATP-binding</keyword>
<evidence type="ECO:0000256" key="1">
    <source>
        <dbReference type="ARBA" id="ARBA00022741"/>
    </source>
</evidence>
<keyword evidence="1" id="KW-0547">Nucleotide-binding</keyword>
<dbReference type="GO" id="GO:0009376">
    <property type="term" value="C:HslUV protease complex"/>
    <property type="evidence" value="ECO:0007669"/>
    <property type="project" value="TreeGrafter"/>
</dbReference>
<keyword evidence="4" id="KW-0645">Protease</keyword>
<accession>A0A645IRV5</accession>
<proteinExistence type="predicted"/>
<evidence type="ECO:0000259" key="3">
    <source>
        <dbReference type="SMART" id="SM01086"/>
    </source>
</evidence>
<evidence type="ECO:0000256" key="2">
    <source>
        <dbReference type="ARBA" id="ARBA00022840"/>
    </source>
</evidence>
<dbReference type="InterPro" id="IPR050052">
    <property type="entry name" value="ATP-dep_Clp_protease_ClpX"/>
</dbReference>
<dbReference type="GO" id="GO:0005524">
    <property type="term" value="F:ATP binding"/>
    <property type="evidence" value="ECO:0007669"/>
    <property type="project" value="UniProtKB-KW"/>
</dbReference>
<keyword evidence="4" id="KW-0378">Hydrolase</keyword>
<dbReference type="EMBL" id="VSSQ01122009">
    <property type="protein sequence ID" value="MPN54108.1"/>
    <property type="molecule type" value="Genomic_DNA"/>
</dbReference>
<dbReference type="GO" id="GO:0051603">
    <property type="term" value="P:proteolysis involved in protein catabolic process"/>
    <property type="evidence" value="ECO:0007669"/>
    <property type="project" value="TreeGrafter"/>
</dbReference>
<dbReference type="AlphaFoldDB" id="A0A645IRV5"/>
<evidence type="ECO:0000313" key="4">
    <source>
        <dbReference type="EMBL" id="MPN54108.1"/>
    </source>
</evidence>
<protein>
    <submittedName>
        <fullName evidence="4">ATP-dependent Clp protease ATP-binding subunit ClpX</fullName>
    </submittedName>
</protein>
<feature type="domain" description="Clp ATPase C-terminal" evidence="3">
    <location>
        <begin position="1"/>
        <end position="70"/>
    </location>
</feature>
<sequence>MEEVGLEIRPAALSAIAKKALERKTGARGLRSIMEHALLDVMYELPGMENVEKVVIDENMINGDTPPLLIYADQPKVSGSN</sequence>
<dbReference type="Gene3D" id="1.10.8.60">
    <property type="match status" value="1"/>
</dbReference>
<comment type="caution">
    <text evidence="4">The sequence shown here is derived from an EMBL/GenBank/DDBJ whole genome shotgun (WGS) entry which is preliminary data.</text>
</comment>
<dbReference type="GO" id="GO:0051301">
    <property type="term" value="P:cell division"/>
    <property type="evidence" value="ECO:0007669"/>
    <property type="project" value="TreeGrafter"/>
</dbReference>
<reference evidence="4" key="1">
    <citation type="submission" date="2019-08" db="EMBL/GenBank/DDBJ databases">
        <authorList>
            <person name="Kucharzyk K."/>
            <person name="Murdoch R.W."/>
            <person name="Higgins S."/>
            <person name="Loffler F."/>
        </authorList>
    </citation>
    <scope>NUCLEOTIDE SEQUENCE</scope>
</reference>
<dbReference type="PANTHER" id="PTHR48102:SF7">
    <property type="entry name" value="ATP-DEPENDENT CLP PROTEASE ATP-BINDING SUBUNIT CLPX-LIKE, MITOCHONDRIAL"/>
    <property type="match status" value="1"/>
</dbReference>
<dbReference type="InterPro" id="IPR019489">
    <property type="entry name" value="Clp_ATPase_C"/>
</dbReference>
<dbReference type="PANTHER" id="PTHR48102">
    <property type="entry name" value="ATP-DEPENDENT CLP PROTEASE ATP-BINDING SUBUNIT CLPX-LIKE, MITOCHONDRIAL-RELATED"/>
    <property type="match status" value="1"/>
</dbReference>
<dbReference type="SMART" id="SM01086">
    <property type="entry name" value="ClpB_D2-small"/>
    <property type="match status" value="1"/>
</dbReference>